<comment type="caution">
    <text evidence="4">The sequence shown here is derived from an EMBL/GenBank/DDBJ whole genome shotgun (WGS) entry which is preliminary data.</text>
</comment>
<keyword evidence="5" id="KW-1185">Reference proteome</keyword>
<name>A0ABW4CI57_9LACO</name>
<feature type="DNA-binding region" description="H-T-H motif" evidence="2">
    <location>
        <begin position="29"/>
        <end position="48"/>
    </location>
</feature>
<dbReference type="PANTHER" id="PTHR30055">
    <property type="entry name" value="HTH-TYPE TRANSCRIPTIONAL REGULATOR RUTR"/>
    <property type="match status" value="1"/>
</dbReference>
<dbReference type="InterPro" id="IPR001647">
    <property type="entry name" value="HTH_TetR"/>
</dbReference>
<gene>
    <name evidence="4" type="ORF">ACFQ4P_07985</name>
</gene>
<accession>A0ABW4CI57</accession>
<dbReference type="PROSITE" id="PS50977">
    <property type="entry name" value="HTH_TETR_2"/>
    <property type="match status" value="1"/>
</dbReference>
<dbReference type="RefSeq" id="WP_203626387.1">
    <property type="nucleotide sequence ID" value="NZ_BOLQ01000004.1"/>
</dbReference>
<keyword evidence="1 2" id="KW-0238">DNA-binding</keyword>
<protein>
    <submittedName>
        <fullName evidence="4">TetR/AcrR family transcriptional regulator</fullName>
    </submittedName>
</protein>
<dbReference type="Proteomes" id="UP001597196">
    <property type="component" value="Unassembled WGS sequence"/>
</dbReference>
<reference evidence="5" key="1">
    <citation type="journal article" date="2019" name="Int. J. Syst. Evol. Microbiol.">
        <title>The Global Catalogue of Microorganisms (GCM) 10K type strain sequencing project: providing services to taxonomists for standard genome sequencing and annotation.</title>
        <authorList>
            <consortium name="The Broad Institute Genomics Platform"/>
            <consortium name="The Broad Institute Genome Sequencing Center for Infectious Disease"/>
            <person name="Wu L."/>
            <person name="Ma J."/>
        </authorList>
    </citation>
    <scope>NUCLEOTIDE SEQUENCE [LARGE SCALE GENOMIC DNA]</scope>
    <source>
        <strain evidence="5">CCM 8980</strain>
    </source>
</reference>
<evidence type="ECO:0000313" key="4">
    <source>
        <dbReference type="EMBL" id="MFD1430183.1"/>
    </source>
</evidence>
<dbReference type="Pfam" id="PF00440">
    <property type="entry name" value="TetR_N"/>
    <property type="match status" value="1"/>
</dbReference>
<organism evidence="4 5">
    <name type="scientific">Lacticaseibacillus mingshuiensis</name>
    <dbReference type="NCBI Taxonomy" id="2799574"/>
    <lineage>
        <taxon>Bacteria</taxon>
        <taxon>Bacillati</taxon>
        <taxon>Bacillota</taxon>
        <taxon>Bacilli</taxon>
        <taxon>Lactobacillales</taxon>
        <taxon>Lactobacillaceae</taxon>
        <taxon>Lacticaseibacillus</taxon>
    </lineage>
</organism>
<feature type="domain" description="HTH tetR-type" evidence="3">
    <location>
        <begin position="6"/>
        <end position="66"/>
    </location>
</feature>
<dbReference type="PANTHER" id="PTHR30055:SF222">
    <property type="entry name" value="REGULATORY PROTEIN"/>
    <property type="match status" value="1"/>
</dbReference>
<dbReference type="PRINTS" id="PR00455">
    <property type="entry name" value="HTHTETR"/>
</dbReference>
<evidence type="ECO:0000256" key="1">
    <source>
        <dbReference type="ARBA" id="ARBA00023125"/>
    </source>
</evidence>
<dbReference type="InterPro" id="IPR050109">
    <property type="entry name" value="HTH-type_TetR-like_transc_reg"/>
</dbReference>
<evidence type="ECO:0000313" key="5">
    <source>
        <dbReference type="Proteomes" id="UP001597196"/>
    </source>
</evidence>
<sequence>MKTKDDDKYARIIDATTALILAQGAAAVSTTQVAKKVGIAQSNIYLYFENKDDLLLQTLTTQQARVQAYFDGHFDSLAPLVAQLHQYIDLLAGFAVAEPGALTVIDQIKQLPGTPAEHPEALFAAPLVTAGIKAGLLRDLPPELHLTVIFNVIRHWAQLKPRPEFAQVHAMIWAAVAK</sequence>
<dbReference type="Gene3D" id="1.10.357.10">
    <property type="entry name" value="Tetracycline Repressor, domain 2"/>
    <property type="match status" value="1"/>
</dbReference>
<evidence type="ECO:0000259" key="3">
    <source>
        <dbReference type="PROSITE" id="PS50977"/>
    </source>
</evidence>
<dbReference type="EMBL" id="JBHTOC010000010">
    <property type="protein sequence ID" value="MFD1430183.1"/>
    <property type="molecule type" value="Genomic_DNA"/>
</dbReference>
<proteinExistence type="predicted"/>
<dbReference type="SUPFAM" id="SSF46689">
    <property type="entry name" value="Homeodomain-like"/>
    <property type="match status" value="1"/>
</dbReference>
<evidence type="ECO:0000256" key="2">
    <source>
        <dbReference type="PROSITE-ProRule" id="PRU00335"/>
    </source>
</evidence>
<dbReference type="InterPro" id="IPR009057">
    <property type="entry name" value="Homeodomain-like_sf"/>
</dbReference>